<dbReference type="EMBL" id="HBGH01000745">
    <property type="protein sequence ID" value="CAD9221736.1"/>
    <property type="molecule type" value="Transcribed_RNA"/>
</dbReference>
<dbReference type="SUPFAM" id="SSF103657">
    <property type="entry name" value="BAR/IMD domain-like"/>
    <property type="match status" value="1"/>
</dbReference>
<evidence type="ECO:0000313" key="1">
    <source>
        <dbReference type="EMBL" id="CAD9221736.1"/>
    </source>
</evidence>
<evidence type="ECO:0008006" key="3">
    <source>
        <dbReference type="Google" id="ProtNLM"/>
    </source>
</evidence>
<dbReference type="EMBL" id="HBGH01000746">
    <property type="protein sequence ID" value="CAD9221737.1"/>
    <property type="molecule type" value="Transcribed_RNA"/>
</dbReference>
<proteinExistence type="predicted"/>
<sequence length="251" mass="29033">MVLHSLKKAKSFGRCSIPESQEFQEYKLRIENVVKTLEANALANREMAALWKKLGAEQKKNAENFMNMYPDDDELRTAAVSAHGSCMENEAHVSSVTEDRSSCVVVDRAVKQYIAEMKNLSMDYKRLHEARTEFGFYQDKMASLEAAKRPDEEKIDRNREKLMDAQTNYEDLLAWVIERQEDLYSKRKDIFKASFVVYWLSQAKYVEHSSRDFLQQFGFGRKHEKQMLELDINIPRGKESRDSGSHGGIAA</sequence>
<organism evidence="2">
    <name type="scientific">Compsopogon caeruleus</name>
    <dbReference type="NCBI Taxonomy" id="31354"/>
    <lineage>
        <taxon>Eukaryota</taxon>
        <taxon>Rhodophyta</taxon>
        <taxon>Compsopogonophyceae</taxon>
        <taxon>Compsopogonales</taxon>
        <taxon>Compsopogonaceae</taxon>
        <taxon>Compsopogon</taxon>
    </lineage>
</organism>
<dbReference type="Gene3D" id="1.20.1270.60">
    <property type="entry name" value="Arfaptin homology (AH) domain/BAR domain"/>
    <property type="match status" value="1"/>
</dbReference>
<evidence type="ECO:0000313" key="2">
    <source>
        <dbReference type="EMBL" id="CAD9221737.1"/>
    </source>
</evidence>
<dbReference type="AlphaFoldDB" id="A0A6T6ANG6"/>
<accession>A0A6T6ANG6</accession>
<protein>
    <recommendedName>
        <fullName evidence="3">BAR domain-containing protein</fullName>
    </recommendedName>
</protein>
<reference evidence="2" key="1">
    <citation type="submission" date="2021-01" db="EMBL/GenBank/DDBJ databases">
        <authorList>
            <person name="Corre E."/>
            <person name="Pelletier E."/>
            <person name="Niang G."/>
            <person name="Scheremetjew M."/>
            <person name="Finn R."/>
            <person name="Kale V."/>
            <person name="Holt S."/>
            <person name="Cochrane G."/>
            <person name="Meng A."/>
            <person name="Brown T."/>
            <person name="Cohen L."/>
        </authorList>
    </citation>
    <scope>NUCLEOTIDE SEQUENCE</scope>
    <source>
        <strain evidence="2">SAG 36.94</strain>
    </source>
</reference>
<gene>
    <name evidence="1" type="ORF">CCAE0312_LOCUS385</name>
    <name evidence="2" type="ORF">CCAE0312_LOCUS386</name>
</gene>
<dbReference type="InterPro" id="IPR027267">
    <property type="entry name" value="AH/BAR_dom_sf"/>
</dbReference>
<name>A0A6T6ANG6_9RHOD</name>